<evidence type="ECO:0000256" key="1">
    <source>
        <dbReference type="SAM" id="MobiDB-lite"/>
    </source>
</evidence>
<dbReference type="GeneID" id="66986349"/>
<dbReference type="AlphaFoldDB" id="A0A7R7VWC8"/>
<feature type="region of interest" description="Disordered" evidence="1">
    <location>
        <begin position="68"/>
        <end position="194"/>
    </location>
</feature>
<dbReference type="RefSeq" id="XP_043140513.1">
    <property type="nucleotide sequence ID" value="XM_043283211.1"/>
</dbReference>
<gene>
    <name evidence="2" type="ORF">ACHE_70834S</name>
</gene>
<dbReference type="Proteomes" id="UP000637239">
    <property type="component" value="Chromosome 7"/>
</dbReference>
<reference evidence="2" key="2">
    <citation type="submission" date="2021-02" db="EMBL/GenBank/DDBJ databases">
        <title>Aspergillus chevalieri M1 genome sequence.</title>
        <authorList>
            <person name="Kadooka C."/>
            <person name="Mori K."/>
            <person name="Futagami T."/>
        </authorList>
    </citation>
    <scope>NUCLEOTIDE SEQUENCE</scope>
    <source>
        <strain evidence="2">M1</strain>
    </source>
</reference>
<accession>A0A7R7VWC8</accession>
<name>A0A7R7VWC8_ASPCH</name>
<feature type="compositionally biased region" description="Polar residues" evidence="1">
    <location>
        <begin position="131"/>
        <end position="148"/>
    </location>
</feature>
<feature type="compositionally biased region" description="Polar residues" evidence="1">
    <location>
        <begin position="68"/>
        <end position="79"/>
    </location>
</feature>
<feature type="region of interest" description="Disordered" evidence="1">
    <location>
        <begin position="24"/>
        <end position="49"/>
    </location>
</feature>
<reference evidence="2" key="1">
    <citation type="submission" date="2021-01" db="EMBL/GenBank/DDBJ databases">
        <authorList>
            <consortium name="Aspergillus chevalieri M1 genome sequencing consortium"/>
            <person name="Kazuki M."/>
            <person name="Futagami T."/>
        </authorList>
    </citation>
    <scope>NUCLEOTIDE SEQUENCE</scope>
    <source>
        <strain evidence="2">M1</strain>
    </source>
</reference>
<dbReference type="KEGG" id="ache:ACHE_70834S"/>
<evidence type="ECO:0000313" key="2">
    <source>
        <dbReference type="EMBL" id="BCR91991.1"/>
    </source>
</evidence>
<evidence type="ECO:0000313" key="3">
    <source>
        <dbReference type="Proteomes" id="UP000637239"/>
    </source>
</evidence>
<proteinExistence type="predicted"/>
<sequence>MLRTMSLKRKASFSTFPTPDMTPVVEGPSVTMDDAPHLNSRTRKRFRNGRPEEKIVYENTLRWLYSAQQRQESTTINTSTEDENENTDSEPLPTPETIDPRQQTLHRFFKSAPSSATSSSRATRQSAGPIQMNNGFLQPYSHNMNSPGLSMGSDDNRSPSSRFMVADMDMDVDMDSGSDQSLGSKGDAGVFKWM</sequence>
<dbReference type="EMBL" id="AP024422">
    <property type="protein sequence ID" value="BCR91991.1"/>
    <property type="molecule type" value="Genomic_DNA"/>
</dbReference>
<feature type="compositionally biased region" description="Low complexity" evidence="1">
    <location>
        <begin position="111"/>
        <end position="127"/>
    </location>
</feature>
<organism evidence="2 3">
    <name type="scientific">Aspergillus chevalieri</name>
    <name type="common">Eurotium chevalieri</name>
    <dbReference type="NCBI Taxonomy" id="182096"/>
    <lineage>
        <taxon>Eukaryota</taxon>
        <taxon>Fungi</taxon>
        <taxon>Dikarya</taxon>
        <taxon>Ascomycota</taxon>
        <taxon>Pezizomycotina</taxon>
        <taxon>Eurotiomycetes</taxon>
        <taxon>Eurotiomycetidae</taxon>
        <taxon>Eurotiales</taxon>
        <taxon>Aspergillaceae</taxon>
        <taxon>Aspergillus</taxon>
        <taxon>Aspergillus subgen. Aspergillus</taxon>
    </lineage>
</organism>
<protein>
    <submittedName>
        <fullName evidence="2">Uncharacterized protein</fullName>
    </submittedName>
</protein>
<keyword evidence="3" id="KW-1185">Reference proteome</keyword>